<comment type="caution">
    <text evidence="4">The sequence shown here is derived from an EMBL/GenBank/DDBJ whole genome shotgun (WGS) entry which is preliminary data.</text>
</comment>
<keyword evidence="1" id="KW-0677">Repeat</keyword>
<evidence type="ECO:0008006" key="6">
    <source>
        <dbReference type="Google" id="ProtNLM"/>
    </source>
</evidence>
<feature type="compositionally biased region" description="Acidic residues" evidence="3">
    <location>
        <begin position="697"/>
        <end position="723"/>
    </location>
</feature>
<dbReference type="RefSeq" id="XP_056581966.1">
    <property type="nucleotide sequence ID" value="XM_056717831.1"/>
</dbReference>
<gene>
    <name evidence="4" type="ORF">N7517_000101</name>
</gene>
<protein>
    <recommendedName>
        <fullName evidence="6">Fungal N-terminal domain-containing protein</fullName>
    </recommendedName>
</protein>
<evidence type="ECO:0000313" key="4">
    <source>
        <dbReference type="EMBL" id="KAJ5382190.1"/>
    </source>
</evidence>
<reference evidence="4" key="2">
    <citation type="journal article" date="2023" name="IMA Fungus">
        <title>Comparative genomic study of the Penicillium genus elucidates a diverse pangenome and 15 lateral gene transfer events.</title>
        <authorList>
            <person name="Petersen C."/>
            <person name="Sorensen T."/>
            <person name="Nielsen M.R."/>
            <person name="Sondergaard T.E."/>
            <person name="Sorensen J.L."/>
            <person name="Fitzpatrick D.A."/>
            <person name="Frisvad J.C."/>
            <person name="Nielsen K.L."/>
        </authorList>
    </citation>
    <scope>NUCLEOTIDE SEQUENCE</scope>
    <source>
        <strain evidence="4">IBT 3081</strain>
    </source>
</reference>
<keyword evidence="2" id="KW-0040">ANK repeat</keyword>
<evidence type="ECO:0000256" key="3">
    <source>
        <dbReference type="SAM" id="MobiDB-lite"/>
    </source>
</evidence>
<dbReference type="Proteomes" id="UP001147752">
    <property type="component" value="Unassembled WGS sequence"/>
</dbReference>
<reference evidence="4" key="1">
    <citation type="submission" date="2022-12" db="EMBL/GenBank/DDBJ databases">
        <authorList>
            <person name="Petersen C."/>
        </authorList>
    </citation>
    <scope>NUCLEOTIDE SEQUENCE</scope>
    <source>
        <strain evidence="4">IBT 3081</strain>
    </source>
</reference>
<evidence type="ECO:0000256" key="1">
    <source>
        <dbReference type="ARBA" id="ARBA00022737"/>
    </source>
</evidence>
<feature type="region of interest" description="Disordered" evidence="3">
    <location>
        <begin position="687"/>
        <end position="729"/>
    </location>
</feature>
<evidence type="ECO:0000256" key="2">
    <source>
        <dbReference type="ARBA" id="ARBA00023043"/>
    </source>
</evidence>
<dbReference type="EMBL" id="JAPZBT010000001">
    <property type="protein sequence ID" value="KAJ5382190.1"/>
    <property type="molecule type" value="Genomic_DNA"/>
</dbReference>
<evidence type="ECO:0000313" key="5">
    <source>
        <dbReference type="Proteomes" id="UP001147752"/>
    </source>
</evidence>
<sequence length="784" mass="86795">MDPLSLTANIGAVIGLLDAVCRLGKETYRVVSAIKHAPEEVKRLSLELEEIDFLLLNIHQYCKRHQRQHPIMVSESNSAITHLFKLLQKLQLEYEATTGIVERNTDGPHAGKRQRIRSMGNRVKLVLAGELKATFKTLSRYKAQLSINLQVLAGFNDLAVHDSIQELSHALSPIKLGTKKKSAGVREDQYLLSEKGCPQDYHRPPKHAQHEDSTSLRPPSGWALHEGSLDRATLPLMLLKPKIQEALSLLTLYKPGQAQLSNQDTDWIQNELEDLLVICHETAAVALKKPNGTVKSGALHTTSTKEHRKTFSRYRAEKAHQVGKTNQIATTKFLARESPAGNVSVRIQCIEDPDSGNTAVSDIMLLLTPNPAIHTNGFVISLARLNQKLQQPPIRRSISMYTVVEPGSPIFECVQSNDISHLRQLLGSRQVAPDIRNTENESLLSVAARHLRLEMCELLINEGADPSYCCWDGTNAIYAVRNAFWYRAMAYNVPKSILNQLLRLFVRAGCDINSVALGGNPLHFTVSNTLPGSAIIDEEEISCLVNLLVCLGCDIEHENSDGLTPLLYNACIPGLNGVTVLKELLQWGANPHAKTHLGEGPLHLAIAYSIPGNVHGDLGLRCLQARLALLLKAGCDPNLRDQNGHTVSDFALSSPRTWFQWCLAMEKNQGLPIEDIIRKEDSSAGYDSALSNRDGSSDDYDSNEGLDSDWESCSDSDNDSDEIDSSHNPPLNVCSDYNHPFLSWGGFFPWSIPPSCWDCSLPVQLQDIAGKKWQALDIFQTLRS</sequence>
<proteinExistence type="predicted"/>
<accession>A0A9W9SPH2</accession>
<feature type="compositionally biased region" description="Basic and acidic residues" evidence="3">
    <location>
        <begin position="200"/>
        <end position="214"/>
    </location>
</feature>
<dbReference type="AlphaFoldDB" id="A0A9W9SPH2"/>
<organism evidence="4 5">
    <name type="scientific">Penicillium concentricum</name>
    <dbReference type="NCBI Taxonomy" id="293559"/>
    <lineage>
        <taxon>Eukaryota</taxon>
        <taxon>Fungi</taxon>
        <taxon>Dikarya</taxon>
        <taxon>Ascomycota</taxon>
        <taxon>Pezizomycotina</taxon>
        <taxon>Eurotiomycetes</taxon>
        <taxon>Eurotiomycetidae</taxon>
        <taxon>Eurotiales</taxon>
        <taxon>Aspergillaceae</taxon>
        <taxon>Penicillium</taxon>
    </lineage>
</organism>
<dbReference type="InterPro" id="IPR036770">
    <property type="entry name" value="Ankyrin_rpt-contain_sf"/>
</dbReference>
<dbReference type="SUPFAM" id="SSF48403">
    <property type="entry name" value="Ankyrin repeat"/>
    <property type="match status" value="1"/>
</dbReference>
<dbReference type="OrthoDB" id="539213at2759"/>
<dbReference type="PANTHER" id="PTHR24198:SF165">
    <property type="entry name" value="ANKYRIN REPEAT-CONTAINING PROTEIN-RELATED"/>
    <property type="match status" value="1"/>
</dbReference>
<keyword evidence="5" id="KW-1185">Reference proteome</keyword>
<dbReference type="GeneID" id="81457014"/>
<dbReference type="Gene3D" id="1.25.40.20">
    <property type="entry name" value="Ankyrin repeat-containing domain"/>
    <property type="match status" value="2"/>
</dbReference>
<name>A0A9W9SPH2_9EURO</name>
<feature type="region of interest" description="Disordered" evidence="3">
    <location>
        <begin position="195"/>
        <end position="222"/>
    </location>
</feature>
<dbReference type="PANTHER" id="PTHR24198">
    <property type="entry name" value="ANKYRIN REPEAT AND PROTEIN KINASE DOMAIN-CONTAINING PROTEIN"/>
    <property type="match status" value="1"/>
</dbReference>
<dbReference type="SMART" id="SM00248">
    <property type="entry name" value="ANK"/>
    <property type="match status" value="3"/>
</dbReference>
<dbReference type="InterPro" id="IPR002110">
    <property type="entry name" value="Ankyrin_rpt"/>
</dbReference>